<comment type="caution">
    <text evidence="2">The sequence shown here is derived from an EMBL/GenBank/DDBJ whole genome shotgun (WGS) entry which is preliminary data.</text>
</comment>
<feature type="compositionally biased region" description="Basic residues" evidence="1">
    <location>
        <begin position="92"/>
        <end position="101"/>
    </location>
</feature>
<evidence type="ECO:0000313" key="2">
    <source>
        <dbReference type="EMBL" id="KAL3316144.1"/>
    </source>
</evidence>
<accession>A0ABD2Q9C8</accession>
<protein>
    <submittedName>
        <fullName evidence="2">Uncharacterized protein</fullName>
    </submittedName>
</protein>
<name>A0ABD2Q9C8_9PLAT</name>
<feature type="compositionally biased region" description="Basic and acidic residues" evidence="1">
    <location>
        <begin position="69"/>
        <end position="80"/>
    </location>
</feature>
<feature type="region of interest" description="Disordered" evidence="1">
    <location>
        <begin position="69"/>
        <end position="101"/>
    </location>
</feature>
<organism evidence="2 3">
    <name type="scientific">Cichlidogyrus casuarinus</name>
    <dbReference type="NCBI Taxonomy" id="1844966"/>
    <lineage>
        <taxon>Eukaryota</taxon>
        <taxon>Metazoa</taxon>
        <taxon>Spiralia</taxon>
        <taxon>Lophotrochozoa</taxon>
        <taxon>Platyhelminthes</taxon>
        <taxon>Monogenea</taxon>
        <taxon>Monopisthocotylea</taxon>
        <taxon>Dactylogyridea</taxon>
        <taxon>Ancyrocephalidae</taxon>
        <taxon>Cichlidogyrus</taxon>
    </lineage>
</organism>
<reference evidence="2 3" key="1">
    <citation type="submission" date="2024-11" db="EMBL/GenBank/DDBJ databases">
        <title>Adaptive evolution of stress response genes in parasites aligns with host niche diversity.</title>
        <authorList>
            <person name="Hahn C."/>
            <person name="Resl P."/>
        </authorList>
    </citation>
    <scope>NUCLEOTIDE SEQUENCE [LARGE SCALE GENOMIC DNA]</scope>
    <source>
        <strain evidence="2">EGGRZ-B1_66</strain>
        <tissue evidence="2">Body</tissue>
    </source>
</reference>
<gene>
    <name evidence="2" type="ORF">Ciccas_005211</name>
</gene>
<evidence type="ECO:0000313" key="3">
    <source>
        <dbReference type="Proteomes" id="UP001626550"/>
    </source>
</evidence>
<dbReference type="AlphaFoldDB" id="A0ABD2Q9C8"/>
<keyword evidence="3" id="KW-1185">Reference proteome</keyword>
<dbReference type="EMBL" id="JBJKFK010000592">
    <property type="protein sequence ID" value="KAL3316144.1"/>
    <property type="molecule type" value="Genomic_DNA"/>
</dbReference>
<dbReference type="Proteomes" id="UP001626550">
    <property type="component" value="Unassembled WGS sequence"/>
</dbReference>
<evidence type="ECO:0000256" key="1">
    <source>
        <dbReference type="SAM" id="MobiDB-lite"/>
    </source>
</evidence>
<proteinExistence type="predicted"/>
<sequence>MFSRVNGLCKPQKCFISLAMDEDKPVGADLADHDLAKQRPLTVLCQHRKCRRIHLRLLVMKYEQLKRKAAKCPDRKRPRETQFVPSPNSRTRSSHCHKTLF</sequence>